<proteinExistence type="predicted"/>
<reference evidence="1 2" key="2">
    <citation type="journal article" date="2022" name="Mol. Ecol. Resour.">
        <title>The genomes of chicory, endive, great burdock and yacon provide insights into Asteraceae paleo-polyploidization history and plant inulin production.</title>
        <authorList>
            <person name="Fan W."/>
            <person name="Wang S."/>
            <person name="Wang H."/>
            <person name="Wang A."/>
            <person name="Jiang F."/>
            <person name="Liu H."/>
            <person name="Zhao H."/>
            <person name="Xu D."/>
            <person name="Zhang Y."/>
        </authorList>
    </citation>
    <scope>NUCLEOTIDE SEQUENCE [LARGE SCALE GENOMIC DNA]</scope>
    <source>
        <strain evidence="2">cv. Niubang</strain>
    </source>
</reference>
<keyword evidence="2" id="KW-1185">Reference proteome</keyword>
<gene>
    <name evidence="1" type="ORF">L6452_40638</name>
</gene>
<dbReference type="EMBL" id="CM042062">
    <property type="protein sequence ID" value="KAI3669403.1"/>
    <property type="molecule type" value="Genomic_DNA"/>
</dbReference>
<evidence type="ECO:0000313" key="1">
    <source>
        <dbReference type="EMBL" id="KAI3669403.1"/>
    </source>
</evidence>
<evidence type="ECO:0000313" key="2">
    <source>
        <dbReference type="Proteomes" id="UP001055879"/>
    </source>
</evidence>
<protein>
    <submittedName>
        <fullName evidence="1">Uncharacterized protein</fullName>
    </submittedName>
</protein>
<reference evidence="2" key="1">
    <citation type="journal article" date="2022" name="Mol. Ecol. Resour.">
        <title>The genomes of chicory, endive, great burdock and yacon provide insights into Asteraceae palaeo-polyploidization history and plant inulin production.</title>
        <authorList>
            <person name="Fan W."/>
            <person name="Wang S."/>
            <person name="Wang H."/>
            <person name="Wang A."/>
            <person name="Jiang F."/>
            <person name="Liu H."/>
            <person name="Zhao H."/>
            <person name="Xu D."/>
            <person name="Zhang Y."/>
        </authorList>
    </citation>
    <scope>NUCLEOTIDE SEQUENCE [LARGE SCALE GENOMIC DNA]</scope>
    <source>
        <strain evidence="2">cv. Niubang</strain>
    </source>
</reference>
<comment type="caution">
    <text evidence="1">The sequence shown here is derived from an EMBL/GenBank/DDBJ whole genome shotgun (WGS) entry which is preliminary data.</text>
</comment>
<sequence>MNMLQDFMGVSHDLDPIVWSVGVPWFFNIDWLLYFYDGNRFVVFDPGCGIVILVLCMVVNCYGDHYAQGLWLLLQRIGILAFGRKYPTIHHCCCRVEDRWFFKNGSCKSPYWCSQDFNPKADVVIKFSRGLHLHSELMTCS</sequence>
<organism evidence="1 2">
    <name type="scientific">Arctium lappa</name>
    <name type="common">Greater burdock</name>
    <name type="synonym">Lappa major</name>
    <dbReference type="NCBI Taxonomy" id="4217"/>
    <lineage>
        <taxon>Eukaryota</taxon>
        <taxon>Viridiplantae</taxon>
        <taxon>Streptophyta</taxon>
        <taxon>Embryophyta</taxon>
        <taxon>Tracheophyta</taxon>
        <taxon>Spermatophyta</taxon>
        <taxon>Magnoliopsida</taxon>
        <taxon>eudicotyledons</taxon>
        <taxon>Gunneridae</taxon>
        <taxon>Pentapetalae</taxon>
        <taxon>asterids</taxon>
        <taxon>campanulids</taxon>
        <taxon>Asterales</taxon>
        <taxon>Asteraceae</taxon>
        <taxon>Carduoideae</taxon>
        <taxon>Cardueae</taxon>
        <taxon>Arctiinae</taxon>
        <taxon>Arctium</taxon>
    </lineage>
</organism>
<accession>A0ACB8XMU1</accession>
<dbReference type="Proteomes" id="UP001055879">
    <property type="component" value="Linkage Group LG16"/>
</dbReference>
<name>A0ACB8XMU1_ARCLA</name>